<keyword evidence="10 12" id="KW-0190">Covalent protein-DNA linkage</keyword>
<evidence type="ECO:0000256" key="5">
    <source>
        <dbReference type="ARBA" id="ARBA00022723"/>
    </source>
</evidence>
<feature type="compositionally biased region" description="Basic and acidic residues" evidence="13">
    <location>
        <begin position="516"/>
        <end position="532"/>
    </location>
</feature>
<comment type="subcellular location">
    <subcellularLocation>
        <location evidence="1 12">Host nucleus</location>
    </subcellularLocation>
</comment>
<dbReference type="SUPFAM" id="SSF52540">
    <property type="entry name" value="P-loop containing nucleoside triphosphate hydrolases"/>
    <property type="match status" value="1"/>
</dbReference>
<evidence type="ECO:0000256" key="7">
    <source>
        <dbReference type="ARBA" id="ARBA00022759"/>
    </source>
</evidence>
<name>A0A6M9Z6T0_9VIRU</name>
<dbReference type="Pfam" id="PF08724">
    <property type="entry name" value="Rep_N"/>
    <property type="match status" value="1"/>
</dbReference>
<dbReference type="GO" id="GO:0042025">
    <property type="term" value="C:host cell nucleus"/>
    <property type="evidence" value="ECO:0007669"/>
    <property type="project" value="UniProtKB-SubCell"/>
</dbReference>
<dbReference type="PROSITE" id="PS51206">
    <property type="entry name" value="SF3_HELICASE_1"/>
    <property type="match status" value="1"/>
</dbReference>
<keyword evidence="6 12" id="KW-0547">Nucleotide-binding</keyword>
<evidence type="ECO:0000259" key="15">
    <source>
        <dbReference type="PROSITE" id="PS52022"/>
    </source>
</evidence>
<evidence type="ECO:0000259" key="14">
    <source>
        <dbReference type="PROSITE" id="PS51206"/>
    </source>
</evidence>
<dbReference type="GO" id="GO:0005524">
    <property type="term" value="F:ATP binding"/>
    <property type="evidence" value="ECO:0007669"/>
    <property type="project" value="UniProtKB-KW"/>
</dbReference>
<dbReference type="GO" id="GO:0004519">
    <property type="term" value="F:endonuclease activity"/>
    <property type="evidence" value="ECO:0007669"/>
    <property type="project" value="UniProtKB-UniRule"/>
</dbReference>
<keyword evidence="2 12" id="KW-1048">Host nucleus</keyword>
<feature type="domain" description="SF3 helicase" evidence="14">
    <location>
        <begin position="311"/>
        <end position="478"/>
    </location>
</feature>
<evidence type="ECO:0000313" key="16">
    <source>
        <dbReference type="EMBL" id="QKN88760.1"/>
    </source>
</evidence>
<sequence>MPSPTFYEVIVELPSDLDTQLPLVSDSFVNWITSKTWEPPLDSDWDMEQVDQVQLTLGDKIQREILKQWRVITGAPDPKYYVQLEQGESYFHLHTLLECCNIKPLVLGRYIKQIEKKLVSTVYGGHTPLIENWMRITKTKATGGSNKIRAQSYIPAYLIPKKQPEVQWAWTNIEEYIKAVLNASLRHSIGEEHVQQQGLVSRDSQEDVQRQSLFSRDSDNLARNSEGAPIIASKCSKKYMELVDWLVEKGITTEKQWLLENKESYRSFQASSNSARQIKAALQGATQEMLLTKTASDYLIGKDTVGDITENRIYQIMEMNGYDPLYVANLLVGWCQMKYGKRNTIWLFGPATTGKTNIAEAIAHAVPFYGCVNWTNENFPFNDCLEKMIIWWEEGKMTAKIVETAKAILGGSKVRVDQKCKSSMQLEPTPVIITSNTNMCYVVDGNTTTFEHAQPLQDRMFKLELLKRLPDDFGKVTKKEVKDFFAWGAKNTLEVKSEFLVRKAESRKRHAPEVGSEDKSPPAKAPRADERQPSSGEEGTSVSSRYVLKCAKHLGMVTMMWPCRDCEKANCNINQCILHKTLSCKECFPDYDLDFSPREGSPLKSQPPLVKSEDELSKDKDSKIWTPCSYHHLTGVANHKCSMCKLRNVDLDDCDNEQ</sequence>
<dbReference type="InterPro" id="IPR014015">
    <property type="entry name" value="Helicase_SF3_DNA-vir"/>
</dbReference>
<keyword evidence="8 12" id="KW-0378">Hydrolase</keyword>
<dbReference type="Gene3D" id="1.10.10.950">
    <property type="match status" value="1"/>
</dbReference>
<evidence type="ECO:0000256" key="12">
    <source>
        <dbReference type="PROSITE-ProRule" id="PRU01366"/>
    </source>
</evidence>
<dbReference type="InterPro" id="IPR027417">
    <property type="entry name" value="P-loop_NTPase"/>
</dbReference>
<organism evidence="16">
    <name type="scientific">Dependoparvovirus sp</name>
    <dbReference type="NCBI Taxonomy" id="2052559"/>
    <lineage>
        <taxon>Viruses</taxon>
        <taxon>Monodnaviria</taxon>
        <taxon>Shotokuvirae</taxon>
        <taxon>Cossaviricota</taxon>
        <taxon>Quintoviricetes</taxon>
        <taxon>Piccovirales</taxon>
        <taxon>Parvoviridae</taxon>
        <taxon>Parvovirinae</taxon>
        <taxon>Dependoparvovirus</taxon>
    </lineage>
</organism>
<evidence type="ECO:0000256" key="1">
    <source>
        <dbReference type="ARBA" id="ARBA00004147"/>
    </source>
</evidence>
<feature type="short sequence motif" description="RCR-2" evidence="12">
    <location>
        <begin position="92"/>
        <end position="94"/>
    </location>
</feature>
<reference evidence="16" key="1">
    <citation type="submission" date="2020-01" db="EMBL/GenBank/DDBJ databases">
        <title>Viral genomes from wild and zoo birds in China.</title>
        <authorList>
            <person name="Xiao Y."/>
            <person name="Shan T."/>
            <person name="Yang S."/>
            <person name="Zhang W."/>
        </authorList>
    </citation>
    <scope>NUCLEOTIDE SEQUENCE</scope>
    <source>
        <strain evidence="16">Hftbif16par1</strain>
    </source>
</reference>
<feature type="domain" description="PV NS1-Nuc" evidence="15">
    <location>
        <begin position="2"/>
        <end position="201"/>
    </location>
</feature>
<evidence type="ECO:0000256" key="4">
    <source>
        <dbReference type="ARBA" id="ARBA00022722"/>
    </source>
</evidence>
<evidence type="ECO:0000256" key="11">
    <source>
        <dbReference type="ARBA" id="ARBA00023125"/>
    </source>
</evidence>
<dbReference type="EMBL" id="MT138246">
    <property type="protein sequence ID" value="QKN88760.1"/>
    <property type="molecule type" value="Genomic_DNA"/>
</dbReference>
<dbReference type="Gene3D" id="3.40.50.300">
    <property type="entry name" value="P-loop containing nucleotide triphosphate hydrolases"/>
    <property type="match status" value="1"/>
</dbReference>
<feature type="region of interest" description="Disordered" evidence="13">
    <location>
        <begin position="506"/>
        <end position="540"/>
    </location>
</feature>
<evidence type="ECO:0000256" key="13">
    <source>
        <dbReference type="SAM" id="MobiDB-lite"/>
    </source>
</evidence>
<dbReference type="InterPro" id="IPR001257">
    <property type="entry name" value="Parvovirus_NS1_helicase"/>
</dbReference>
<feature type="active site" description="For nuclease activity" evidence="12">
    <location>
        <position position="157"/>
    </location>
</feature>
<keyword evidence="4 12" id="KW-0540">Nuclease</keyword>
<dbReference type="Gene3D" id="3.40.1310.20">
    <property type="match status" value="1"/>
</dbReference>
<dbReference type="GO" id="GO:0016787">
    <property type="term" value="F:hydrolase activity"/>
    <property type="evidence" value="ECO:0007669"/>
    <property type="project" value="UniProtKB-KW"/>
</dbReference>
<dbReference type="InterPro" id="IPR049901">
    <property type="entry name" value="PV_NS1-NUC"/>
</dbReference>
<keyword evidence="11 12" id="KW-0238">DNA-binding</keyword>
<accession>A0A6M9Z6T0</accession>
<keyword evidence="5" id="KW-0479">Metal-binding</keyword>
<dbReference type="SUPFAM" id="SSF55464">
    <property type="entry name" value="Origin of replication-binding domain, RBD-like"/>
    <property type="match status" value="1"/>
</dbReference>
<dbReference type="GO" id="GO:0019079">
    <property type="term" value="P:viral genome replication"/>
    <property type="evidence" value="ECO:0007669"/>
    <property type="project" value="InterPro"/>
</dbReference>
<evidence type="ECO:0000256" key="3">
    <source>
        <dbReference type="ARBA" id="ARBA00022705"/>
    </source>
</evidence>
<dbReference type="InterPro" id="IPR014835">
    <property type="entry name" value="NS1-Nuc"/>
</dbReference>
<evidence type="ECO:0000256" key="6">
    <source>
        <dbReference type="ARBA" id="ARBA00022741"/>
    </source>
</evidence>
<keyword evidence="3 12" id="KW-0235">DNA replication</keyword>
<evidence type="ECO:0000256" key="9">
    <source>
        <dbReference type="ARBA" id="ARBA00022840"/>
    </source>
</evidence>
<keyword evidence="9" id="KW-0067">ATP-binding</keyword>
<evidence type="ECO:0000256" key="2">
    <source>
        <dbReference type="ARBA" id="ARBA00022562"/>
    </source>
</evidence>
<protein>
    <submittedName>
        <fullName evidence="16">Replication protein</fullName>
    </submittedName>
</protein>
<feature type="short sequence motif" description="RCR-3" evidence="12">
    <location>
        <begin position="157"/>
        <end position="161"/>
    </location>
</feature>
<dbReference type="GO" id="GO:0006260">
    <property type="term" value="P:DNA replication"/>
    <property type="evidence" value="ECO:0007669"/>
    <property type="project" value="UniProtKB-UniRule"/>
</dbReference>
<evidence type="ECO:0000256" key="10">
    <source>
        <dbReference type="ARBA" id="ARBA00023124"/>
    </source>
</evidence>
<dbReference type="GO" id="GO:0046872">
    <property type="term" value="F:metal ion binding"/>
    <property type="evidence" value="ECO:0007669"/>
    <property type="project" value="UniProtKB-KW"/>
</dbReference>
<dbReference type="PROSITE" id="PS52022">
    <property type="entry name" value="PV_NS1_NUC"/>
    <property type="match status" value="1"/>
</dbReference>
<proteinExistence type="predicted"/>
<evidence type="ECO:0000256" key="8">
    <source>
        <dbReference type="ARBA" id="ARBA00022801"/>
    </source>
</evidence>
<keyword evidence="7 12" id="KW-0255">Endonuclease</keyword>
<dbReference type="Pfam" id="PF01057">
    <property type="entry name" value="Parvo_NS1"/>
    <property type="match status" value="1"/>
</dbReference>
<dbReference type="GO" id="GO:0003677">
    <property type="term" value="F:DNA binding"/>
    <property type="evidence" value="ECO:0007669"/>
    <property type="project" value="UniProtKB-UniRule"/>
</dbReference>